<feature type="transmembrane region" description="Helical" evidence="1">
    <location>
        <begin position="364"/>
        <end position="385"/>
    </location>
</feature>
<feature type="transmembrane region" description="Helical" evidence="1">
    <location>
        <begin position="84"/>
        <end position="104"/>
    </location>
</feature>
<feature type="transmembrane region" description="Helical" evidence="1">
    <location>
        <begin position="238"/>
        <end position="260"/>
    </location>
</feature>
<evidence type="ECO:0000256" key="1">
    <source>
        <dbReference type="SAM" id="Phobius"/>
    </source>
</evidence>
<organism evidence="2">
    <name type="scientific">Thermofilum pendens</name>
    <dbReference type="NCBI Taxonomy" id="2269"/>
    <lineage>
        <taxon>Archaea</taxon>
        <taxon>Thermoproteota</taxon>
        <taxon>Thermoprotei</taxon>
        <taxon>Thermofilales</taxon>
        <taxon>Thermofilaceae</taxon>
        <taxon>Thermofilum</taxon>
    </lineage>
</organism>
<gene>
    <name evidence="2" type="ORF">ENV17_05405</name>
</gene>
<accession>A0A7C4FA88</accession>
<comment type="caution">
    <text evidence="2">The sequence shown here is derived from an EMBL/GenBank/DDBJ whole genome shotgun (WGS) entry which is preliminary data.</text>
</comment>
<evidence type="ECO:0008006" key="3">
    <source>
        <dbReference type="Google" id="ProtNLM"/>
    </source>
</evidence>
<evidence type="ECO:0000313" key="2">
    <source>
        <dbReference type="EMBL" id="HGI43800.1"/>
    </source>
</evidence>
<reference evidence="2" key="1">
    <citation type="journal article" date="2020" name="mSystems">
        <title>Genome- and Community-Level Interaction Insights into Carbon Utilization and Element Cycling Functions of Hydrothermarchaeota in Hydrothermal Sediment.</title>
        <authorList>
            <person name="Zhou Z."/>
            <person name="Liu Y."/>
            <person name="Xu W."/>
            <person name="Pan J."/>
            <person name="Luo Z.H."/>
            <person name="Li M."/>
        </authorList>
    </citation>
    <scope>NUCLEOTIDE SEQUENCE [LARGE SCALE GENOMIC DNA]</scope>
    <source>
        <strain evidence="2">SpSt-735</strain>
    </source>
</reference>
<feature type="transmembrane region" description="Helical" evidence="1">
    <location>
        <begin position="314"/>
        <end position="335"/>
    </location>
</feature>
<keyword evidence="1" id="KW-0472">Membrane</keyword>
<dbReference type="AlphaFoldDB" id="A0A7C4FA88"/>
<sequence length="493" mass="52701">MKSSKHALTLLLVLASLSRAVPALFSGAIFSTDAWPLIKLAQLLSADPCTRLLSLPTHHAKWPLAVLFSLVYTEVACIDIYTFYALLGPPLLALALALLLYALLGRLTSGLPRVLALLALLAYPPFAVFTSAFLKEVYVYPIAAALLLAAAAERVRWPGVLVAALALVLAHPLTPLMLVACMATYVFIKLVERIKLGAVGSLKRYRRTVATASILSSLYLAHTLSLGLPYSFTAADTAVLAAYSTLFYLTYLALYANVWVSSFTTAAVLLVSAAAYAGALEGITIGLDVLPYALPLPALALAFYKPEGDEADAAASLLLPLGVGVLYTLTYAGWLAEITHRLLNYLVFPLALSLAAATRAKPRAALLLALILAANCLVTLCRVSTGDDPLLFYWRYTAADLTFKSFLEEHAAKPVLASVKYSYMLGEVAGGGLPLLSRLLACSPTGRELVAVGRGDLVHGVPLSTLHRFKPGERVFECSGVVFNSAENYLLVK</sequence>
<feature type="transmembrane region" description="Helical" evidence="1">
    <location>
        <begin position="110"/>
        <end position="130"/>
    </location>
</feature>
<feature type="transmembrane region" description="Helical" evidence="1">
    <location>
        <begin position="267"/>
        <end position="294"/>
    </location>
</feature>
<name>A0A7C4FA88_THEPE</name>
<feature type="transmembrane region" description="Helical" evidence="1">
    <location>
        <begin position="209"/>
        <end position="232"/>
    </location>
</feature>
<feature type="transmembrane region" description="Helical" evidence="1">
    <location>
        <begin position="161"/>
        <end position="188"/>
    </location>
</feature>
<keyword evidence="1" id="KW-0812">Transmembrane</keyword>
<keyword evidence="1" id="KW-1133">Transmembrane helix</keyword>
<protein>
    <recommendedName>
        <fullName evidence="3">Glycosyltransferase RgtA/B/C/D-like domain-containing protein</fullName>
    </recommendedName>
</protein>
<proteinExistence type="predicted"/>
<dbReference type="EMBL" id="DTFI01000126">
    <property type="protein sequence ID" value="HGI43800.1"/>
    <property type="molecule type" value="Genomic_DNA"/>
</dbReference>
<feature type="transmembrane region" description="Helical" evidence="1">
    <location>
        <begin position="342"/>
        <end position="358"/>
    </location>
</feature>